<dbReference type="AlphaFoldDB" id="A0A9P8GA63"/>
<dbReference type="EMBL" id="JAHFYH010000080">
    <property type="protein sequence ID" value="KAH0214732.1"/>
    <property type="molecule type" value="Genomic_DNA"/>
</dbReference>
<name>A0A9P8GA63_AURME</name>
<protein>
    <submittedName>
        <fullName evidence="1">Uncharacterized protein</fullName>
    </submittedName>
</protein>
<accession>A0A9P8GA63</accession>
<reference evidence="1" key="2">
    <citation type="submission" date="2021-08" db="EMBL/GenBank/DDBJ databases">
        <authorList>
            <person name="Gostincar C."/>
            <person name="Sun X."/>
            <person name="Song Z."/>
            <person name="Gunde-Cimerman N."/>
        </authorList>
    </citation>
    <scope>NUCLEOTIDE SEQUENCE</scope>
    <source>
        <strain evidence="1">EXF-8016</strain>
    </source>
</reference>
<dbReference type="InterPro" id="IPR022085">
    <property type="entry name" value="OpdG"/>
</dbReference>
<dbReference type="OrthoDB" id="5392447at2759"/>
<feature type="non-terminal residue" evidence="1">
    <location>
        <position position="314"/>
    </location>
</feature>
<comment type="caution">
    <text evidence="1">The sequence shown here is derived from an EMBL/GenBank/DDBJ whole genome shotgun (WGS) entry which is preliminary data.</text>
</comment>
<dbReference type="Pfam" id="PF12311">
    <property type="entry name" value="DUF3632"/>
    <property type="match status" value="1"/>
</dbReference>
<gene>
    <name evidence="1" type="ORF">KCV03_g8377</name>
</gene>
<proteinExistence type="predicted"/>
<reference evidence="1" key="1">
    <citation type="journal article" date="2021" name="J Fungi (Basel)">
        <title>Virulence traits and population genomics of the black yeast Aureobasidium melanogenum.</title>
        <authorList>
            <person name="Cernosa A."/>
            <person name="Sun X."/>
            <person name="Gostincar C."/>
            <person name="Fang C."/>
            <person name="Gunde-Cimerman N."/>
            <person name="Song Z."/>
        </authorList>
    </citation>
    <scope>NUCLEOTIDE SEQUENCE</scope>
    <source>
        <strain evidence="1">EXF-8016</strain>
    </source>
</reference>
<evidence type="ECO:0000313" key="1">
    <source>
        <dbReference type="EMBL" id="KAH0214732.1"/>
    </source>
</evidence>
<organism evidence="1 2">
    <name type="scientific">Aureobasidium melanogenum</name>
    <name type="common">Aureobasidium pullulans var. melanogenum</name>
    <dbReference type="NCBI Taxonomy" id="46634"/>
    <lineage>
        <taxon>Eukaryota</taxon>
        <taxon>Fungi</taxon>
        <taxon>Dikarya</taxon>
        <taxon>Ascomycota</taxon>
        <taxon>Pezizomycotina</taxon>
        <taxon>Dothideomycetes</taxon>
        <taxon>Dothideomycetidae</taxon>
        <taxon>Dothideales</taxon>
        <taxon>Saccotheciaceae</taxon>
        <taxon>Aureobasidium</taxon>
    </lineage>
</organism>
<evidence type="ECO:0000313" key="2">
    <source>
        <dbReference type="Proteomes" id="UP000767238"/>
    </source>
</evidence>
<dbReference type="Proteomes" id="UP000767238">
    <property type="component" value="Unassembled WGS sequence"/>
</dbReference>
<sequence length="314" mass="35992">MPYHSHFTLPAADQHNVDTAWFDRQKQRSVEKNDPRLRKWLNEEVDALKAYHDGHGDADRTAASMTRPISSSRVLDLDTYSNDILALDSLWAVLITSLIEWPSSRTCDLFTLLNAISRVPDKIHQGETADEDGTPWEWSQFPYFSLYWPDHFQPGEICRQCSDEAEIALARQLYLRIKDLEAQLIAKRVMDLGRWRIQYIILALEKNIDDSDRQIATNDAAAYEQVKLDFHIPAISFLLKYNAREIYEQLVHGELGDLTPAQLLPGVARQFENGAQRWSFWKRRLKELAQTDEGDDVAVAARSALGSMISCTDV</sequence>